<dbReference type="AlphaFoldDB" id="A0A6J4KPY5"/>
<feature type="non-terminal residue" evidence="2">
    <location>
        <position position="89"/>
    </location>
</feature>
<feature type="chain" id="PRO_5027006715" evidence="1">
    <location>
        <begin position="30"/>
        <end position="89"/>
    </location>
</feature>
<dbReference type="EMBL" id="CADCTU010000344">
    <property type="protein sequence ID" value="CAA9311696.1"/>
    <property type="molecule type" value="Genomic_DNA"/>
</dbReference>
<proteinExistence type="predicted"/>
<evidence type="ECO:0000313" key="2">
    <source>
        <dbReference type="EMBL" id="CAA9311696.1"/>
    </source>
</evidence>
<keyword evidence="1" id="KW-0732">Signal</keyword>
<accession>A0A6J4KPY5</accession>
<name>A0A6J4KPY5_9BACT</name>
<sequence length="89" mass="8997">MPAVPRAPVLIAACLAAAALSLLAPWALAFDPYAWLVWGREIAGGTLDTSAGPSWKPLPVLVTTPLSLAGGAAPEAWLVVARAGALLAL</sequence>
<feature type="signal peptide" evidence="1">
    <location>
        <begin position="1"/>
        <end position="29"/>
    </location>
</feature>
<reference evidence="2" key="1">
    <citation type="submission" date="2020-02" db="EMBL/GenBank/DDBJ databases">
        <authorList>
            <person name="Meier V. D."/>
        </authorList>
    </citation>
    <scope>NUCLEOTIDE SEQUENCE</scope>
    <source>
        <strain evidence="2">AVDCRST_MAG11</strain>
    </source>
</reference>
<gene>
    <name evidence="2" type="ORF">AVDCRST_MAG11-1540</name>
</gene>
<organism evidence="2">
    <name type="scientific">uncultured Gemmatimonadaceae bacterium</name>
    <dbReference type="NCBI Taxonomy" id="246130"/>
    <lineage>
        <taxon>Bacteria</taxon>
        <taxon>Pseudomonadati</taxon>
        <taxon>Gemmatimonadota</taxon>
        <taxon>Gemmatimonadia</taxon>
        <taxon>Gemmatimonadales</taxon>
        <taxon>Gemmatimonadaceae</taxon>
        <taxon>environmental samples</taxon>
    </lineage>
</organism>
<evidence type="ECO:0000256" key="1">
    <source>
        <dbReference type="SAM" id="SignalP"/>
    </source>
</evidence>
<protein>
    <submittedName>
        <fullName evidence="2">Uncharacterized protein</fullName>
    </submittedName>
</protein>